<evidence type="ECO:0000313" key="2">
    <source>
        <dbReference type="EMBL" id="KAL0072606.1"/>
    </source>
</evidence>
<dbReference type="Proteomes" id="UP001437256">
    <property type="component" value="Unassembled WGS sequence"/>
</dbReference>
<keyword evidence="3" id="KW-1185">Reference proteome</keyword>
<dbReference type="Pfam" id="PF01823">
    <property type="entry name" value="MACPF"/>
    <property type="match status" value="1"/>
</dbReference>
<dbReference type="PROSITE" id="PS51412">
    <property type="entry name" value="MACPF_2"/>
    <property type="match status" value="1"/>
</dbReference>
<sequence length="424" mass="46099">MPTCAITTSRSRFEQVKARIDGPQLIAIHNDKTTYDVQIGGETYTLPSVVSASETRGMRNVDKDFSSGGAALSAFQGDSSSLPVNTDVSSYPLKKSLPTEYQFSFFTFSADVYTASLKDYIELIDNDLLREKIAKLPKTFSPGDDSALAAYKAFFAELGTHVIDSTTFGGRCSISTWASNKYQDVNSNWKKDVTAYLRGLNSRGNFDSNVLREPQYQVFLTIAQTLCTLTGGSETAADPISQGNFDINAYRQWSSTIFSSPALTSIGVLPLWSLLRDSEDDKVRGAADNIEAAFKAIVKENEKKQRSVSTLIILKSESGVAEFGLSTPGSIVGVGGPIPTYDPTTQKVIGLSETKVRVGKHGEAQKERLAAFYVVNDGTPIDFTLSCDTGNASVLIDGKWYENSGKGLVRYYKVPVISDVTAQK</sequence>
<dbReference type="InterPro" id="IPR020864">
    <property type="entry name" value="MACPF"/>
</dbReference>
<name>A0ABR3AFA1_9AGAR</name>
<reference evidence="2 3" key="1">
    <citation type="submission" date="2024-05" db="EMBL/GenBank/DDBJ databases">
        <title>A draft genome resource for the thread blight pathogen Marasmius tenuissimus strain MS-2.</title>
        <authorList>
            <person name="Yulfo-Soto G.E."/>
            <person name="Baruah I.K."/>
            <person name="Amoako-Attah I."/>
            <person name="Bukari Y."/>
            <person name="Meinhardt L.W."/>
            <person name="Bailey B.A."/>
            <person name="Cohen S.P."/>
        </authorList>
    </citation>
    <scope>NUCLEOTIDE SEQUENCE [LARGE SCALE GENOMIC DNA]</scope>
    <source>
        <strain evidence="2 3">MS-2</strain>
    </source>
</reference>
<protein>
    <recommendedName>
        <fullName evidence="1">MACPF domain-containing protein</fullName>
    </recommendedName>
</protein>
<comment type="caution">
    <text evidence="2">The sequence shown here is derived from an EMBL/GenBank/DDBJ whole genome shotgun (WGS) entry which is preliminary data.</text>
</comment>
<organism evidence="2 3">
    <name type="scientific">Marasmius tenuissimus</name>
    <dbReference type="NCBI Taxonomy" id="585030"/>
    <lineage>
        <taxon>Eukaryota</taxon>
        <taxon>Fungi</taxon>
        <taxon>Dikarya</taxon>
        <taxon>Basidiomycota</taxon>
        <taxon>Agaricomycotina</taxon>
        <taxon>Agaricomycetes</taxon>
        <taxon>Agaricomycetidae</taxon>
        <taxon>Agaricales</taxon>
        <taxon>Marasmiineae</taxon>
        <taxon>Marasmiaceae</taxon>
        <taxon>Marasmius</taxon>
    </lineage>
</organism>
<dbReference type="EMBL" id="JBBXMP010000001">
    <property type="protein sequence ID" value="KAL0072606.1"/>
    <property type="molecule type" value="Genomic_DNA"/>
</dbReference>
<proteinExistence type="predicted"/>
<accession>A0ABR3AFA1</accession>
<evidence type="ECO:0000313" key="3">
    <source>
        <dbReference type="Proteomes" id="UP001437256"/>
    </source>
</evidence>
<evidence type="ECO:0000259" key="1">
    <source>
        <dbReference type="PROSITE" id="PS51412"/>
    </source>
</evidence>
<gene>
    <name evidence="2" type="ORF">AAF712_000369</name>
</gene>
<feature type="domain" description="MACPF" evidence="1">
    <location>
        <begin position="1"/>
        <end position="305"/>
    </location>
</feature>